<protein>
    <submittedName>
        <fullName evidence="1">Uncharacterized protein</fullName>
    </submittedName>
</protein>
<keyword evidence="2" id="KW-1185">Reference proteome</keyword>
<gene>
    <name evidence="1" type="ORF">HPB50_016005</name>
</gene>
<sequence>MTLSLHPDQGIDILDERLKESGGPSAVKDLDLTNCVLLHPDRVFSFIEELTCLQSLRCLSCPLRPRDLLKLLLQRLPHLVEVEFTLVLESGAENEFWHIQKIRKQRGSASLVPVLRRMYVEVGYDENFQILRMFLRSCPKLDDLHVHFVHGNFSKALLECRAFLTEHANLKKFTFTSEQRESSHHDWYTPLQFTSCAALCANVRGKKSTEPWNCFRLHQLAVDGVERRVLPSQLVAVVVDVMGGLMAESIRIASVLHDWTHVRQLCLVLFPAESTSVSYYPTAGGRYRESLLHIFSKALVNLVELNVSSFHFGAGMHLTDMLRDGSLKRLRSLSASPCGLRLPSSLHRLAKNCRHLDELDVRVERKGSFQRCAACDDFVADPSHALALSDDIAPAFPDGLTRLTLSGLHGYGCLWFIKACGSAATIRLSDCSAPWRGNYSLLLQVLSNNGWLVCLVLEHEHLDFTDTSLLNNLADLVYVEHLYLLSAKHLSDDVVENSLRRLCASLPELECLHVHYRGDEAGGCDSRMTWVPQEITETQCKYTVVENSPCLQFCSTATFIGLAKPLNRPPLPTV</sequence>
<proteinExistence type="predicted"/>
<dbReference type="Proteomes" id="UP000821845">
    <property type="component" value="Chromosome 10"/>
</dbReference>
<reference evidence="1" key="1">
    <citation type="submission" date="2020-05" db="EMBL/GenBank/DDBJ databases">
        <title>Large-scale comparative analyses of tick genomes elucidate their genetic diversity and vector capacities.</title>
        <authorList>
            <person name="Jia N."/>
            <person name="Wang J."/>
            <person name="Shi W."/>
            <person name="Du L."/>
            <person name="Sun Y."/>
            <person name="Zhan W."/>
            <person name="Jiang J."/>
            <person name="Wang Q."/>
            <person name="Zhang B."/>
            <person name="Ji P."/>
            <person name="Sakyi L.B."/>
            <person name="Cui X."/>
            <person name="Yuan T."/>
            <person name="Jiang B."/>
            <person name="Yang W."/>
            <person name="Lam T.T.-Y."/>
            <person name="Chang Q."/>
            <person name="Ding S."/>
            <person name="Wang X."/>
            <person name="Zhu J."/>
            <person name="Ruan X."/>
            <person name="Zhao L."/>
            <person name="Wei J."/>
            <person name="Que T."/>
            <person name="Du C."/>
            <person name="Cheng J."/>
            <person name="Dai P."/>
            <person name="Han X."/>
            <person name="Huang E."/>
            <person name="Gao Y."/>
            <person name="Liu J."/>
            <person name="Shao H."/>
            <person name="Ye R."/>
            <person name="Li L."/>
            <person name="Wei W."/>
            <person name="Wang X."/>
            <person name="Wang C."/>
            <person name="Yang T."/>
            <person name="Huo Q."/>
            <person name="Li W."/>
            <person name="Guo W."/>
            <person name="Chen H."/>
            <person name="Zhou L."/>
            <person name="Ni X."/>
            <person name="Tian J."/>
            <person name="Zhou Y."/>
            <person name="Sheng Y."/>
            <person name="Liu T."/>
            <person name="Pan Y."/>
            <person name="Xia L."/>
            <person name="Li J."/>
            <person name="Zhao F."/>
            <person name="Cao W."/>
        </authorList>
    </citation>
    <scope>NUCLEOTIDE SEQUENCE</scope>
    <source>
        <strain evidence="1">Hyas-2018</strain>
    </source>
</reference>
<dbReference type="EMBL" id="CM023490">
    <property type="protein sequence ID" value="KAH6943101.1"/>
    <property type="molecule type" value="Genomic_DNA"/>
</dbReference>
<evidence type="ECO:0000313" key="1">
    <source>
        <dbReference type="EMBL" id="KAH6943101.1"/>
    </source>
</evidence>
<comment type="caution">
    <text evidence="1">The sequence shown here is derived from an EMBL/GenBank/DDBJ whole genome shotgun (WGS) entry which is preliminary data.</text>
</comment>
<organism evidence="1 2">
    <name type="scientific">Hyalomma asiaticum</name>
    <name type="common">Tick</name>
    <dbReference type="NCBI Taxonomy" id="266040"/>
    <lineage>
        <taxon>Eukaryota</taxon>
        <taxon>Metazoa</taxon>
        <taxon>Ecdysozoa</taxon>
        <taxon>Arthropoda</taxon>
        <taxon>Chelicerata</taxon>
        <taxon>Arachnida</taxon>
        <taxon>Acari</taxon>
        <taxon>Parasitiformes</taxon>
        <taxon>Ixodida</taxon>
        <taxon>Ixodoidea</taxon>
        <taxon>Ixodidae</taxon>
        <taxon>Hyalomminae</taxon>
        <taxon>Hyalomma</taxon>
    </lineage>
</organism>
<accession>A0ACB7TAE4</accession>
<name>A0ACB7TAE4_HYAAI</name>
<evidence type="ECO:0000313" key="2">
    <source>
        <dbReference type="Proteomes" id="UP000821845"/>
    </source>
</evidence>